<dbReference type="Pfam" id="PF26580">
    <property type="entry name" value="Mtb12_C"/>
    <property type="match status" value="1"/>
</dbReference>
<dbReference type="InterPro" id="IPR058644">
    <property type="entry name" value="Mtb12-like_C"/>
</dbReference>
<comment type="caution">
    <text evidence="5">The sequence shown here is derived from an EMBL/GenBank/DDBJ whole genome shotgun (WGS) entry which is preliminary data.</text>
</comment>
<gene>
    <name evidence="5" type="ORF">KIH27_05805</name>
</gene>
<evidence type="ECO:0000256" key="1">
    <source>
        <dbReference type="ARBA" id="ARBA00022729"/>
    </source>
</evidence>
<comment type="similarity">
    <text evidence="2">Belongs to the MTB12 family.</text>
</comment>
<accession>A0ABS5RFS0</accession>
<organism evidence="5 6">
    <name type="scientific">Mycolicibacter acidiphilus</name>
    <dbReference type="NCBI Taxonomy" id="2835306"/>
    <lineage>
        <taxon>Bacteria</taxon>
        <taxon>Bacillati</taxon>
        <taxon>Actinomycetota</taxon>
        <taxon>Actinomycetes</taxon>
        <taxon>Mycobacteriales</taxon>
        <taxon>Mycobacteriaceae</taxon>
        <taxon>Mycolicibacter</taxon>
    </lineage>
</organism>
<name>A0ABS5RFS0_9MYCO</name>
<evidence type="ECO:0000256" key="2">
    <source>
        <dbReference type="ARBA" id="ARBA00093774"/>
    </source>
</evidence>
<evidence type="ECO:0000313" key="5">
    <source>
        <dbReference type="EMBL" id="MBS9533103.1"/>
    </source>
</evidence>
<feature type="chain" id="PRO_5045560049" description="Low molecular weight antigen MTB12-like C-terminal domain-containing protein" evidence="3">
    <location>
        <begin position="20"/>
        <end position="160"/>
    </location>
</feature>
<feature type="signal peptide" evidence="3">
    <location>
        <begin position="1"/>
        <end position="19"/>
    </location>
</feature>
<proteinExistence type="inferred from homology"/>
<evidence type="ECO:0000313" key="6">
    <source>
        <dbReference type="Proteomes" id="UP001519535"/>
    </source>
</evidence>
<dbReference type="Proteomes" id="UP001519535">
    <property type="component" value="Unassembled WGS sequence"/>
</dbReference>
<evidence type="ECO:0000259" key="4">
    <source>
        <dbReference type="Pfam" id="PF26580"/>
    </source>
</evidence>
<evidence type="ECO:0000256" key="3">
    <source>
        <dbReference type="SAM" id="SignalP"/>
    </source>
</evidence>
<keyword evidence="1 3" id="KW-0732">Signal</keyword>
<dbReference type="RefSeq" id="WP_214091994.1">
    <property type="nucleotide sequence ID" value="NZ_JAHCLR010000007.1"/>
</dbReference>
<keyword evidence="6" id="KW-1185">Reference proteome</keyword>
<feature type="domain" description="Low molecular weight antigen MTB12-like C-terminal" evidence="4">
    <location>
        <begin position="48"/>
        <end position="158"/>
    </location>
</feature>
<protein>
    <recommendedName>
        <fullName evidence="4">Low molecular weight antigen MTB12-like C-terminal domain-containing protein</fullName>
    </recommendedName>
</protein>
<dbReference type="EMBL" id="JAHCLR010000007">
    <property type="protein sequence ID" value="MBS9533103.1"/>
    <property type="molecule type" value="Genomic_DNA"/>
</dbReference>
<sequence>MKSLLTGVAAAAAIGAAVAGGADRAYDTAPQVQLTVFGIPLPLDPASAVPTADQLVGVLNGVADPHVPASNKSGLVEGGLGPIERSVMDGRMRKGLENGKLPLTISASNIEPDGPGAATADITASSAKLSPRTINLKFVDQDGWKLSHQSLMMLSQLSAN</sequence>
<reference evidence="5 6" key="1">
    <citation type="submission" date="2021-05" db="EMBL/GenBank/DDBJ databases">
        <title>Mycobacterium acidophilum sp. nov., an extremely acid-tolerant member of the genus Mycobacterium.</title>
        <authorList>
            <person name="Xia J."/>
        </authorList>
    </citation>
    <scope>NUCLEOTIDE SEQUENCE [LARGE SCALE GENOMIC DNA]</scope>
    <source>
        <strain evidence="5 6">M1</strain>
    </source>
</reference>